<sequence length="200" mass="22485">MDIFSKPSVIDDDIIKNLGPFAPFAGTWEGDKGLDISPSKTGPVETHFREQITLEPMGPVVNGPQVLYGLKYATSAWPLDQDAAFHEEVGYWLWDAKEQQAMRCFIVPRGIAINAGGHADLHNTTIELSAEVGSETYGILSNPFLDEAFKTVRYTLKLTLHEDGSFSYFEDTELKIQGQEMHFHHTDQNRLTRSTDKPRN</sequence>
<protein>
    <recommendedName>
        <fullName evidence="1">THAP4-like heme-binding domain-containing protein</fullName>
    </recommendedName>
</protein>
<reference evidence="2" key="1">
    <citation type="submission" date="2018-06" db="EMBL/GenBank/DDBJ databases">
        <authorList>
            <person name="Zhirakovskaya E."/>
        </authorList>
    </citation>
    <scope>NUCLEOTIDE SEQUENCE</scope>
</reference>
<accession>A0A3B1D2S1</accession>
<name>A0A3B1D2S1_9ZZZZ</name>
<dbReference type="InterPro" id="IPR014878">
    <property type="entry name" value="THAP4-like_heme-bd"/>
</dbReference>
<dbReference type="AlphaFoldDB" id="A0A3B1D2S1"/>
<dbReference type="InterPro" id="IPR012674">
    <property type="entry name" value="Calycin"/>
</dbReference>
<gene>
    <name evidence="2" type="ORF">MNBD_NITROSPIRAE01-160</name>
</gene>
<dbReference type="Gene3D" id="2.40.128.20">
    <property type="match status" value="1"/>
</dbReference>
<organism evidence="2">
    <name type="scientific">hydrothermal vent metagenome</name>
    <dbReference type="NCBI Taxonomy" id="652676"/>
    <lineage>
        <taxon>unclassified sequences</taxon>
        <taxon>metagenomes</taxon>
        <taxon>ecological metagenomes</taxon>
    </lineage>
</organism>
<dbReference type="SUPFAM" id="SSF50814">
    <property type="entry name" value="Lipocalins"/>
    <property type="match status" value="1"/>
</dbReference>
<dbReference type="EMBL" id="UOGF01000101">
    <property type="protein sequence ID" value="VAX33081.1"/>
    <property type="molecule type" value="Genomic_DNA"/>
</dbReference>
<evidence type="ECO:0000313" key="2">
    <source>
        <dbReference type="EMBL" id="VAX33081.1"/>
    </source>
</evidence>
<evidence type="ECO:0000259" key="1">
    <source>
        <dbReference type="Pfam" id="PF08768"/>
    </source>
</evidence>
<dbReference type="Pfam" id="PF08768">
    <property type="entry name" value="THAP4_heme-bd"/>
    <property type="match status" value="1"/>
</dbReference>
<feature type="domain" description="THAP4-like heme-binding" evidence="1">
    <location>
        <begin position="17"/>
        <end position="193"/>
    </location>
</feature>
<proteinExistence type="predicted"/>